<dbReference type="SUPFAM" id="SSF56281">
    <property type="entry name" value="Metallo-hydrolase/oxidoreductase"/>
    <property type="match status" value="1"/>
</dbReference>
<dbReference type="STRING" id="595536.GCA_000178815_03948"/>
<organism evidence="1 2">
    <name type="scientific">Methylosinus trichosporium (strain ATCC 35070 / NCIMB 11131 / UNIQEM 75 / OB3b)</name>
    <dbReference type="NCBI Taxonomy" id="595536"/>
    <lineage>
        <taxon>Bacteria</taxon>
        <taxon>Pseudomonadati</taxon>
        <taxon>Pseudomonadota</taxon>
        <taxon>Alphaproteobacteria</taxon>
        <taxon>Hyphomicrobiales</taxon>
        <taxon>Methylocystaceae</taxon>
        <taxon>Methylosinus</taxon>
    </lineage>
</organism>
<dbReference type="Pfam" id="PF14234">
    <property type="entry name" value="DUF4336"/>
    <property type="match status" value="1"/>
</dbReference>
<protein>
    <submittedName>
        <fullName evidence="1">DUF4336 domain-containing protein</fullName>
    </submittedName>
</protein>
<sequence>MLEHFGEDIWIANGPTVKVAGFHYPTRMAVIRLSNGDLFIWSPIALSGELRREVDALGATRHVIAPNALHHLFLDDWRRAYPDAALYAPPGLREKRSDIQFHADLPNSSPAWADEIEHVAVTGNLITTEIVFFHRRSGATLFTDLIQHFPPDAFAGWRAIVARLDLMTGPEPSVPRKFRVAMIDRRAARHSLEHILAWPTEKLLMAHGEPIEKDGRAFLLRAFRWLTGP</sequence>
<dbReference type="Proteomes" id="UP000230709">
    <property type="component" value="Chromosome"/>
</dbReference>
<dbReference type="PANTHER" id="PTHR33835">
    <property type="entry name" value="YALI0C07656P"/>
    <property type="match status" value="1"/>
</dbReference>
<dbReference type="RefSeq" id="WP_003613421.1">
    <property type="nucleotide sequence ID" value="NZ_ADVE02000001.1"/>
</dbReference>
<dbReference type="InterPro" id="IPR036866">
    <property type="entry name" value="RibonucZ/Hydroxyglut_hydro"/>
</dbReference>
<evidence type="ECO:0000313" key="1">
    <source>
        <dbReference type="EMBL" id="ATQ70249.1"/>
    </source>
</evidence>
<evidence type="ECO:0000313" key="2">
    <source>
        <dbReference type="Proteomes" id="UP000230709"/>
    </source>
</evidence>
<dbReference type="KEGG" id="mtw:CQW49_06050"/>
<dbReference type="InterPro" id="IPR025638">
    <property type="entry name" value="DUF4336"/>
</dbReference>
<dbReference type="AlphaFoldDB" id="A0A2D2D5Y3"/>
<name>A0A2D2D5Y3_METT3</name>
<keyword evidence="2" id="KW-1185">Reference proteome</keyword>
<proteinExistence type="predicted"/>
<gene>
    <name evidence="1" type="ORF">CQW49_06050</name>
</gene>
<dbReference type="PANTHER" id="PTHR33835:SF1">
    <property type="entry name" value="METALLO-BETA-LACTAMASE DOMAIN-CONTAINING PROTEIN"/>
    <property type="match status" value="1"/>
</dbReference>
<accession>A0A2D2D5Y3</accession>
<dbReference type="EMBL" id="CP023737">
    <property type="protein sequence ID" value="ATQ70249.1"/>
    <property type="molecule type" value="Genomic_DNA"/>
</dbReference>
<reference evidence="2" key="1">
    <citation type="submission" date="2017-10" db="EMBL/GenBank/DDBJ databases">
        <title>Completed PacBio SMRT sequence of Methylosinus trichosporium OB3b reveals presence of a third large plasmid.</title>
        <authorList>
            <person name="Charles T.C."/>
            <person name="Lynch M.D.J."/>
            <person name="Heil J.R."/>
            <person name="Cheng J."/>
        </authorList>
    </citation>
    <scope>NUCLEOTIDE SEQUENCE [LARGE SCALE GENOMIC DNA]</scope>
    <source>
        <strain evidence="2">OB3b</strain>
    </source>
</reference>